<evidence type="ECO:0000313" key="2">
    <source>
        <dbReference type="EMBL" id="EIP89405.1"/>
    </source>
</evidence>
<feature type="compositionally biased region" description="Basic and acidic residues" evidence="1">
    <location>
        <begin position="19"/>
        <end position="36"/>
    </location>
</feature>
<organism evidence="2 3">
    <name type="scientific">Burkholderia humptydooensis MSMB43</name>
    <dbReference type="NCBI Taxonomy" id="441157"/>
    <lineage>
        <taxon>Bacteria</taxon>
        <taxon>Pseudomonadati</taxon>
        <taxon>Pseudomonadota</taxon>
        <taxon>Betaproteobacteria</taxon>
        <taxon>Burkholderiales</taxon>
        <taxon>Burkholderiaceae</taxon>
        <taxon>Burkholderia</taxon>
        <taxon>pseudomallei group</taxon>
    </lineage>
</organism>
<dbReference type="EMBL" id="JH692061">
    <property type="protein sequence ID" value="EIP89405.1"/>
    <property type="molecule type" value="Genomic_DNA"/>
</dbReference>
<accession>A0ABN0GB97</accession>
<feature type="compositionally biased region" description="Low complexity" evidence="1">
    <location>
        <begin position="7"/>
        <end position="18"/>
    </location>
</feature>
<proteinExistence type="predicted"/>
<gene>
    <name evidence="2" type="ORF">A33K_12984</name>
</gene>
<sequence>MTQASEAAAGAMRAGRPPLARERRSDRRSGPETQDKARRRTNSRGVMP</sequence>
<protein>
    <submittedName>
        <fullName evidence="2">Uncharacterized protein</fullName>
    </submittedName>
</protein>
<name>A0ABN0GB97_9BURK</name>
<feature type="region of interest" description="Disordered" evidence="1">
    <location>
        <begin position="1"/>
        <end position="48"/>
    </location>
</feature>
<dbReference type="Proteomes" id="UP000004682">
    <property type="component" value="Unassembled WGS sequence"/>
</dbReference>
<evidence type="ECO:0000256" key="1">
    <source>
        <dbReference type="SAM" id="MobiDB-lite"/>
    </source>
</evidence>
<evidence type="ECO:0000313" key="3">
    <source>
        <dbReference type="Proteomes" id="UP000004682"/>
    </source>
</evidence>
<keyword evidence="3" id="KW-1185">Reference proteome</keyword>
<reference evidence="3" key="1">
    <citation type="journal article" date="2012" name="J. Bacteriol.">
        <title>Revised Genome Sequence of Burkholderia thailandensis MSMB43 with Improved Annotation.</title>
        <authorList>
            <person name="Zhuo Y."/>
            <person name="Liu L."/>
            <person name="Wang Q."/>
            <person name="Liu X."/>
            <person name="Ren B."/>
            <person name="Liu M."/>
            <person name="Ni P."/>
            <person name="Cheng Y.Q."/>
            <person name="Zhang L."/>
        </authorList>
    </citation>
    <scope>NUCLEOTIDE SEQUENCE [LARGE SCALE GENOMIC DNA]</scope>
    <source>
        <strain evidence="3">MSMB43</strain>
    </source>
</reference>